<evidence type="ECO:0000313" key="3">
    <source>
        <dbReference type="Proteomes" id="UP001155820"/>
    </source>
</evidence>
<dbReference type="AlphaFoldDB" id="A0AA44EMH1"/>
<proteinExistence type="predicted"/>
<dbReference type="GO" id="GO:0003964">
    <property type="term" value="F:RNA-directed DNA polymerase activity"/>
    <property type="evidence" value="ECO:0007669"/>
    <property type="project" value="UniProtKB-KW"/>
</dbReference>
<organism evidence="2 3">
    <name type="scientific">Agrobacterium pusense</name>
    <dbReference type="NCBI Taxonomy" id="648995"/>
    <lineage>
        <taxon>Bacteria</taxon>
        <taxon>Pseudomonadati</taxon>
        <taxon>Pseudomonadota</taxon>
        <taxon>Alphaproteobacteria</taxon>
        <taxon>Hyphomicrobiales</taxon>
        <taxon>Rhizobiaceae</taxon>
        <taxon>Rhizobium/Agrobacterium group</taxon>
        <taxon>Agrobacterium</taxon>
    </lineage>
</organism>
<comment type="caution">
    <text evidence="2">The sequence shown here is derived from an EMBL/GenBank/DDBJ whole genome shotgun (WGS) entry which is preliminary data.</text>
</comment>
<gene>
    <name evidence="2" type="ORF">FOB26_20930</name>
</gene>
<reference evidence="2" key="1">
    <citation type="submission" date="2019-07" db="EMBL/GenBank/DDBJ databases">
        <title>FDA dAtabase for Regulatory Grade micrObial Sequences (FDA-ARGOS): Supporting development and validation of Infectious Disease Dx tests.</title>
        <authorList>
            <person name="Bachman M."/>
            <person name="Young C."/>
            <person name="Tallon L."/>
            <person name="Sadzewicz L."/>
            <person name="Vavikolanu K."/>
            <person name="Mehta A."/>
            <person name="Aluvathingal J."/>
            <person name="Nadendla S."/>
            <person name="Nandy P."/>
            <person name="Geyer C."/>
            <person name="Yan Y."/>
            <person name="Sichtig H."/>
        </authorList>
    </citation>
    <scope>NUCLEOTIDE SEQUENCE</scope>
    <source>
        <strain evidence="2">FDAARGOS_618</strain>
    </source>
</reference>
<keyword evidence="2" id="KW-0548">Nucleotidyltransferase</keyword>
<dbReference type="Proteomes" id="UP001155820">
    <property type="component" value="Unassembled WGS sequence"/>
</dbReference>
<protein>
    <submittedName>
        <fullName evidence="2">RNA-directed DNA polymerase</fullName>
    </submittedName>
</protein>
<dbReference type="EMBL" id="JABRWM010000006">
    <property type="protein sequence ID" value="NRF21526.1"/>
    <property type="molecule type" value="Genomic_DNA"/>
</dbReference>
<keyword evidence="3" id="KW-1185">Reference proteome</keyword>
<name>A0AA44EMH1_9HYPH</name>
<dbReference type="CDD" id="cd01646">
    <property type="entry name" value="RT_Bac_retron_I"/>
    <property type="match status" value="1"/>
</dbReference>
<evidence type="ECO:0000259" key="1">
    <source>
        <dbReference type="PROSITE" id="PS50878"/>
    </source>
</evidence>
<sequence>MLGDWRTAKVFSTNEKVGKTASKKKRRDAYTYDVDSAEAEIITKPKRSYERRNIHITHPVPQALLAYELSQNWAAVQKWLSKQTFSADEIRVSENFDRSIKGINFPLHRAKKAYLEATSDWLVKTDITRFYPSIYTHSIPWAAYGKERVKSAMSSYKGSLADRLDVLVRACNRNQTIGIPIGPETSRILAEIISARIDVDFHAKCPSIGFGSVDRLQDDWNIGVETLERAENVLSVITTIYRAYGLDINGSKTSIQRIIASQQSAWTSEIGAFLSHRRGGLSGARLREFLNLCLRLQAEFASDPVINYALSVIESSTVQPSDIESMESFLLKSAVVAPNSIERICRILLNLQHLTNKVSARRIVDRFLILAERNLENGHLYEAIWLLHTIRGLKRPVSSKRICDLAENTPSSALALILLDINSKGLGFAGLPKARWEAQISEESVLTDWTWLLGYEGFRHGWLSDTKSLMATPFFKPMADRNVVFYDDKKNIPSSRSTVAKRQRVRQRENAEIRLMWKLVRGFDAGEY</sequence>
<accession>A0AA44EMH1</accession>
<keyword evidence="2" id="KW-0695">RNA-directed DNA polymerase</keyword>
<dbReference type="PROSITE" id="PS50878">
    <property type="entry name" value="RT_POL"/>
    <property type="match status" value="1"/>
</dbReference>
<dbReference type="InterPro" id="IPR000477">
    <property type="entry name" value="RT_dom"/>
</dbReference>
<feature type="domain" description="Reverse transcriptase" evidence="1">
    <location>
        <begin position="1"/>
        <end position="274"/>
    </location>
</feature>
<keyword evidence="2" id="KW-0808">Transferase</keyword>
<evidence type="ECO:0000313" key="2">
    <source>
        <dbReference type="EMBL" id="NRF21526.1"/>
    </source>
</evidence>